<proteinExistence type="inferred from homology"/>
<dbReference type="InterPro" id="IPR008220">
    <property type="entry name" value="HAT_MetX-like"/>
</dbReference>
<feature type="active site" evidence="2 3">
    <location>
        <position position="361"/>
    </location>
</feature>
<dbReference type="PANTHER" id="PTHR32268">
    <property type="entry name" value="HOMOSERINE O-ACETYLTRANSFERASE"/>
    <property type="match status" value="1"/>
</dbReference>
<dbReference type="SUPFAM" id="SSF53474">
    <property type="entry name" value="alpha/beta-Hydrolases"/>
    <property type="match status" value="1"/>
</dbReference>
<comment type="subunit">
    <text evidence="2">Homodimer.</text>
</comment>
<dbReference type="HAMAP" id="MF_00296">
    <property type="entry name" value="MetX_acyltransf"/>
    <property type="match status" value="1"/>
</dbReference>
<dbReference type="EMBL" id="NMVI01000018">
    <property type="protein sequence ID" value="OYN86464.1"/>
    <property type="molecule type" value="Genomic_DNA"/>
</dbReference>
<keyword evidence="1 2" id="KW-0808">Transferase</keyword>
<name>A0A255E4I8_9ACTN</name>
<sequence>MTVPPNPAAKRPDPSVGALRSPTRTVRLFTPDRPFVPDIGAELPEVDVAYETYGELSEDRDNAIFICHALTGDAHAAGWHEGDRRPGWWDTMIGPGKPIDTDRFFVISANLLGGCSGTTGPASINPNTGQAWGLDFPLVQMKDLVKVHRALMHHLGIERLRAVVGGSLGGMQALEWSLSHPEEIANAIVIASSSRLTAQNIAFSAVARSAIMRDSHFHDGQYAAAGTAPRLGLSIARMMAHITYLSVQAMDEKFGRRWQSQPTYGFGADFQVESYLNHQGSVFLDRFDALSYLYLTRSMDYFDPFAEPAWQQRVDRITRFLVLSFDSDWRFDTTHSERIVRKLEHAQAPVTFREISSPAGHDAFLLEVPEYHRTVRAFLGRAMELDLHTGQTSGKTGSAR</sequence>
<reference evidence="5 6" key="1">
    <citation type="submission" date="2017-07" db="EMBL/GenBank/DDBJ databases">
        <title>Draft whole genome sequences of clinical Proprionibacteriaceae strains.</title>
        <authorList>
            <person name="Bernier A.-M."/>
            <person name="Bernard K."/>
            <person name="Domingo M.-C."/>
        </authorList>
    </citation>
    <scope>NUCLEOTIDE SEQUENCE [LARGE SCALE GENOMIC DNA]</scope>
    <source>
        <strain evidence="5 6">NML 160184</strain>
    </source>
</reference>
<dbReference type="NCBIfam" id="TIGR01392">
    <property type="entry name" value="homoserO_Ac_trn"/>
    <property type="match status" value="1"/>
</dbReference>
<dbReference type="UniPathway" id="UPA00051">
    <property type="reaction ID" value="UER00075"/>
</dbReference>
<dbReference type="GO" id="GO:0009086">
    <property type="term" value="P:methionine biosynthetic process"/>
    <property type="evidence" value="ECO:0007669"/>
    <property type="project" value="UniProtKB-UniRule"/>
</dbReference>
<feature type="active site" evidence="2 3">
    <location>
        <position position="328"/>
    </location>
</feature>
<dbReference type="GO" id="GO:0009092">
    <property type="term" value="P:homoserine metabolic process"/>
    <property type="evidence" value="ECO:0007669"/>
    <property type="project" value="TreeGrafter"/>
</dbReference>
<dbReference type="GO" id="GO:0005737">
    <property type="term" value="C:cytoplasm"/>
    <property type="evidence" value="ECO:0007669"/>
    <property type="project" value="UniProtKB-SubCell"/>
</dbReference>
<dbReference type="PIRSF" id="PIRSF000443">
    <property type="entry name" value="Homoser_Ac_trans"/>
    <property type="match status" value="1"/>
</dbReference>
<feature type="binding site" evidence="2">
    <location>
        <position position="362"/>
    </location>
    <ligand>
        <name>substrate</name>
    </ligand>
</feature>
<evidence type="ECO:0000313" key="5">
    <source>
        <dbReference type="EMBL" id="OYN86464.1"/>
    </source>
</evidence>
<evidence type="ECO:0000256" key="3">
    <source>
        <dbReference type="PIRSR" id="PIRSR000443-1"/>
    </source>
</evidence>
<evidence type="ECO:0000259" key="4">
    <source>
        <dbReference type="Pfam" id="PF00561"/>
    </source>
</evidence>
<feature type="active site" description="Nucleophile" evidence="2 3">
    <location>
        <position position="167"/>
    </location>
</feature>
<comment type="function">
    <text evidence="2">Transfers a succinyl group from succinyl-CoA to L-homoserine, forming succinyl-L-homoserine.</text>
</comment>
<comment type="pathway">
    <text evidence="2">Amino-acid biosynthesis; L-methionine biosynthesis via de novo pathway; O-succinyl-L-homoserine from L-homoserine: step 1/1.</text>
</comment>
<evidence type="ECO:0000256" key="2">
    <source>
        <dbReference type="HAMAP-Rule" id="MF_00296"/>
    </source>
</evidence>
<accession>A0A255E4I8</accession>
<dbReference type="Proteomes" id="UP000216533">
    <property type="component" value="Unassembled WGS sequence"/>
</dbReference>
<keyword evidence="2" id="KW-0486">Methionine biosynthesis</keyword>
<comment type="similarity">
    <text evidence="2">Belongs to the AB hydrolase superfamily. MetX family.</text>
</comment>
<organism evidence="5 6">
    <name type="scientific">Parenemella sanctibonifatiensis</name>
    <dbReference type="NCBI Taxonomy" id="2016505"/>
    <lineage>
        <taxon>Bacteria</taxon>
        <taxon>Bacillati</taxon>
        <taxon>Actinomycetota</taxon>
        <taxon>Actinomycetes</taxon>
        <taxon>Propionibacteriales</taxon>
        <taxon>Propionibacteriaceae</taxon>
        <taxon>Parenemella</taxon>
    </lineage>
</organism>
<dbReference type="Pfam" id="PF00561">
    <property type="entry name" value="Abhydrolase_1"/>
    <property type="match status" value="1"/>
</dbReference>
<comment type="caution">
    <text evidence="5">The sequence shown here is derived from an EMBL/GenBank/DDBJ whole genome shotgun (WGS) entry which is preliminary data.</text>
</comment>
<comment type="caution">
    <text evidence="2">Lacks conserved residue(s) required for the propagation of feature annotation.</text>
</comment>
<keyword evidence="2" id="KW-0012">Acyltransferase</keyword>
<comment type="catalytic activity">
    <reaction evidence="2">
        <text>L-homoserine + succinyl-CoA = O-succinyl-L-homoserine + CoA</text>
        <dbReference type="Rhea" id="RHEA:22008"/>
        <dbReference type="ChEBI" id="CHEBI:57287"/>
        <dbReference type="ChEBI" id="CHEBI:57292"/>
        <dbReference type="ChEBI" id="CHEBI:57476"/>
        <dbReference type="ChEBI" id="CHEBI:57661"/>
        <dbReference type="EC" id="2.3.1.46"/>
    </reaction>
</comment>
<dbReference type="AlphaFoldDB" id="A0A255E4I8"/>
<comment type="subcellular location">
    <subcellularLocation>
        <location evidence="2">Cytoplasm</location>
    </subcellularLocation>
</comment>
<dbReference type="Gene3D" id="1.10.1740.110">
    <property type="match status" value="1"/>
</dbReference>
<evidence type="ECO:0000313" key="6">
    <source>
        <dbReference type="Proteomes" id="UP000216533"/>
    </source>
</evidence>
<dbReference type="InterPro" id="IPR029058">
    <property type="entry name" value="AB_hydrolase_fold"/>
</dbReference>
<dbReference type="GO" id="GO:0004414">
    <property type="term" value="F:homoserine O-acetyltransferase activity"/>
    <property type="evidence" value="ECO:0007669"/>
    <property type="project" value="TreeGrafter"/>
</dbReference>
<dbReference type="GO" id="GO:0008899">
    <property type="term" value="F:homoserine O-succinyltransferase activity"/>
    <property type="evidence" value="ECO:0007669"/>
    <property type="project" value="UniProtKB-UniRule"/>
</dbReference>
<dbReference type="EC" id="2.3.1.46" evidence="2"/>
<dbReference type="PANTHER" id="PTHR32268:SF11">
    <property type="entry name" value="HOMOSERINE O-ACETYLTRANSFERASE"/>
    <property type="match status" value="1"/>
</dbReference>
<dbReference type="InterPro" id="IPR000073">
    <property type="entry name" value="AB_hydrolase_1"/>
</dbReference>
<protein>
    <recommendedName>
        <fullName evidence="2">Homoserine O-succinyltransferase</fullName>
        <shortName evidence="2">HST</shortName>
        <ecNumber evidence="2">2.3.1.46</ecNumber>
    </recommendedName>
    <alternativeName>
        <fullName evidence="2">Homoserine transsuccinylase</fullName>
        <shortName evidence="2">HTS</shortName>
    </alternativeName>
</protein>
<feature type="domain" description="AB hydrolase-1" evidence="4">
    <location>
        <begin position="63"/>
        <end position="367"/>
    </location>
</feature>
<dbReference type="NCBIfam" id="NF001209">
    <property type="entry name" value="PRK00175.1"/>
    <property type="match status" value="1"/>
</dbReference>
<feature type="site" description="Important for acyl-CoA specificity" evidence="2">
    <location>
        <position position="330"/>
    </location>
</feature>
<keyword evidence="2" id="KW-0028">Amino-acid biosynthesis</keyword>
<evidence type="ECO:0000256" key="1">
    <source>
        <dbReference type="ARBA" id="ARBA00022679"/>
    </source>
</evidence>
<gene>
    <name evidence="2" type="primary">metXS</name>
    <name evidence="5" type="ORF">CGZ92_08935</name>
</gene>
<feature type="binding site" evidence="2">
    <location>
        <position position="237"/>
    </location>
    <ligand>
        <name>substrate</name>
    </ligand>
</feature>
<dbReference type="Gene3D" id="3.40.50.1820">
    <property type="entry name" value="alpha/beta hydrolase"/>
    <property type="match status" value="1"/>
</dbReference>
<keyword evidence="2" id="KW-0963">Cytoplasm</keyword>